<gene>
    <name evidence="1" type="ORF">HNP21_005520</name>
</gene>
<dbReference type="InterPro" id="IPR019046">
    <property type="entry name" value="Restrct_endonuc_II_NgoPII"/>
</dbReference>
<dbReference type="Proteomes" id="UP000543174">
    <property type="component" value="Unassembled WGS sequence"/>
</dbReference>
<dbReference type="GO" id="GO:0003677">
    <property type="term" value="F:DNA binding"/>
    <property type="evidence" value="ECO:0007669"/>
    <property type="project" value="InterPro"/>
</dbReference>
<dbReference type="EMBL" id="JACJHT010000011">
    <property type="protein sequence ID" value="MBA9042385.1"/>
    <property type="molecule type" value="Genomic_DNA"/>
</dbReference>
<dbReference type="AlphaFoldDB" id="A0A7W3NG71"/>
<keyword evidence="2" id="KW-1185">Reference proteome</keyword>
<evidence type="ECO:0000313" key="1">
    <source>
        <dbReference type="EMBL" id="MBA9042385.1"/>
    </source>
</evidence>
<sequence>MSYIPTTNVLLALHNILEQNRTTMPTVIDHRNNNRINSEGDLLEFFVKDAFCGDSFNYTETFQKEERYRQVFSYLGNSNNPPDFIISRGPAVEVKKIKGIRPNVIPLNSSHPKDYLYSTDARINLDCRTCEDEYMSWDKKDMIYAIGNVDGERIYSLWLVYGDCYCADKYSYERIATTIKDGVNSIPGIEFAVNTKELGKINRVDPLGITYLRVRGMWGISHPSSVFRPYISTQNSNTTIYVLMKKETYENIVDKPDFTPYSEVVNLEEVQIPDPNNPARLMEAILIKANIN</sequence>
<comment type="caution">
    <text evidence="1">The sequence shown here is derived from an EMBL/GenBank/DDBJ whole genome shotgun (WGS) entry which is preliminary data.</text>
</comment>
<dbReference type="GO" id="GO:0009036">
    <property type="term" value="F:type II site-specific deoxyribonuclease activity"/>
    <property type="evidence" value="ECO:0007669"/>
    <property type="project" value="InterPro"/>
</dbReference>
<name>A0A7W3NG71_PRIAR</name>
<organism evidence="1 2">
    <name type="scientific">Priestia aryabhattai</name>
    <name type="common">Bacillus aryabhattai</name>
    <dbReference type="NCBI Taxonomy" id="412384"/>
    <lineage>
        <taxon>Bacteria</taxon>
        <taxon>Bacillati</taxon>
        <taxon>Bacillota</taxon>
        <taxon>Bacilli</taxon>
        <taxon>Bacillales</taxon>
        <taxon>Bacillaceae</taxon>
        <taxon>Priestia</taxon>
    </lineage>
</organism>
<evidence type="ECO:0000313" key="2">
    <source>
        <dbReference type="Proteomes" id="UP000543174"/>
    </source>
</evidence>
<reference evidence="1" key="1">
    <citation type="submission" date="2020-08" db="EMBL/GenBank/DDBJ databases">
        <title>Functional genomics of gut bacteria from endangered species of beetles.</title>
        <authorList>
            <person name="Carlos-Shanley C."/>
        </authorList>
    </citation>
    <scope>NUCLEOTIDE SEQUENCE [LARGE SCALE GENOMIC DNA]</scope>
    <source>
        <strain evidence="1">S00060</strain>
    </source>
</reference>
<dbReference type="Pfam" id="PF09521">
    <property type="entry name" value="RE_NgoPII"/>
    <property type="match status" value="1"/>
</dbReference>
<dbReference type="GO" id="GO:0009307">
    <property type="term" value="P:DNA restriction-modification system"/>
    <property type="evidence" value="ECO:0007669"/>
    <property type="project" value="InterPro"/>
</dbReference>
<evidence type="ECO:0008006" key="3">
    <source>
        <dbReference type="Google" id="ProtNLM"/>
    </source>
</evidence>
<proteinExistence type="predicted"/>
<protein>
    <recommendedName>
        <fullName evidence="3">Restriction endonuclease</fullName>
    </recommendedName>
</protein>
<dbReference type="RefSeq" id="WP_182528037.1">
    <property type="nucleotide sequence ID" value="NZ_JACJHT010000011.1"/>
</dbReference>
<accession>A0A7W3NG71</accession>